<keyword evidence="6 7" id="KW-0819">tRNA processing</keyword>
<comment type="function">
    <text evidence="2 7">Catalyzes the formation of N(7)-methylguanine at position 46 (m7G46) in tRNA.</text>
</comment>
<protein>
    <recommendedName>
        <fullName evidence="7">tRNA (guanine-N(7)-)-methyltransferase</fullName>
        <ecNumber evidence="7">2.1.1.33</ecNumber>
    </recommendedName>
    <alternativeName>
        <fullName evidence="7">tRNA (guanine(46)-N(7))-methyltransferase</fullName>
    </alternativeName>
    <alternativeName>
        <fullName evidence="7">tRNA(m7G46)-methyltransferase</fullName>
    </alternativeName>
</protein>
<keyword evidence="4 7" id="KW-0808">Transferase</keyword>
<dbReference type="EMBL" id="JBHUOP010000004">
    <property type="protein sequence ID" value="MFD2841027.1"/>
    <property type="molecule type" value="Genomic_DNA"/>
</dbReference>
<proteinExistence type="inferred from homology"/>
<dbReference type="SUPFAM" id="SSF53335">
    <property type="entry name" value="S-adenosyl-L-methionine-dependent methyltransferases"/>
    <property type="match status" value="1"/>
</dbReference>
<accession>A0ABW5XFY6</accession>
<dbReference type="PROSITE" id="PS51625">
    <property type="entry name" value="SAM_MT_TRMB"/>
    <property type="match status" value="1"/>
</dbReference>
<feature type="binding site" evidence="7">
    <location>
        <position position="114"/>
    </location>
    <ligand>
        <name>S-adenosyl-L-methionine</name>
        <dbReference type="ChEBI" id="CHEBI:59789"/>
    </ligand>
</feature>
<dbReference type="GO" id="GO:0008176">
    <property type="term" value="F:tRNA (guanine(46)-N7)-methyltransferase activity"/>
    <property type="evidence" value="ECO:0007669"/>
    <property type="project" value="UniProtKB-EC"/>
</dbReference>
<gene>
    <name evidence="7 9" type="primary">trmB</name>
    <name evidence="9" type="ORF">ACFSYH_10650</name>
</gene>
<sequence length="283" mass="32061">MSSQELSRENEPSTEHDGEGENRQFRARIVSFAARSTRLKGRQEKAWAELAPLYILSPERQMSKTSIAAHERLDIAKVFGREGARTVVEIGSGQGECVEHAAVSHPDTNFLPIEVYMPGLASTLHRIKRTGVANIRMIQGDAAEALNHYLPEQSIDELWVFFPDPWHKSRHNKRRLIQPEFPPKAARVLKPGGTWRLATDWVEYAKQMVEVIDASPYFDRVETSERFEGRPLTSFERKGLAKGRVITDLTYTRNDVPLSQEDIASFELIHQEVGSTPDVLDAE</sequence>
<dbReference type="NCBIfam" id="TIGR00091">
    <property type="entry name" value="tRNA (guanosine(46)-N7)-methyltransferase TrmB"/>
    <property type="match status" value="1"/>
</dbReference>
<evidence type="ECO:0000256" key="1">
    <source>
        <dbReference type="ARBA" id="ARBA00000142"/>
    </source>
</evidence>
<feature type="binding site" evidence="7">
    <location>
        <position position="164"/>
    </location>
    <ligand>
        <name>S-adenosyl-L-methionine</name>
        <dbReference type="ChEBI" id="CHEBI:59789"/>
    </ligand>
</feature>
<evidence type="ECO:0000256" key="6">
    <source>
        <dbReference type="ARBA" id="ARBA00022694"/>
    </source>
</evidence>
<dbReference type="Proteomes" id="UP001597391">
    <property type="component" value="Unassembled WGS sequence"/>
</dbReference>
<keyword evidence="10" id="KW-1185">Reference proteome</keyword>
<dbReference type="InterPro" id="IPR003358">
    <property type="entry name" value="tRNA_(Gua-N-7)_MeTrfase_Trmb"/>
</dbReference>
<feature type="binding site" evidence="7">
    <location>
        <position position="200"/>
    </location>
    <ligand>
        <name>substrate</name>
    </ligand>
</feature>
<comment type="caution">
    <text evidence="9">The sequence shown here is derived from an EMBL/GenBank/DDBJ whole genome shotgun (WGS) entry which is preliminary data.</text>
</comment>
<comment type="catalytic activity">
    <reaction evidence="1 7">
        <text>guanosine(46) in tRNA + S-adenosyl-L-methionine = N(7)-methylguanosine(46) in tRNA + S-adenosyl-L-homocysteine</text>
        <dbReference type="Rhea" id="RHEA:42708"/>
        <dbReference type="Rhea" id="RHEA-COMP:10188"/>
        <dbReference type="Rhea" id="RHEA-COMP:10189"/>
        <dbReference type="ChEBI" id="CHEBI:57856"/>
        <dbReference type="ChEBI" id="CHEBI:59789"/>
        <dbReference type="ChEBI" id="CHEBI:74269"/>
        <dbReference type="ChEBI" id="CHEBI:74480"/>
        <dbReference type="EC" id="2.1.1.33"/>
    </reaction>
</comment>
<feature type="binding site" evidence="7">
    <location>
        <begin position="233"/>
        <end position="236"/>
    </location>
    <ligand>
        <name>substrate</name>
    </ligand>
</feature>
<dbReference type="HAMAP" id="MF_01057">
    <property type="entry name" value="tRNA_methyltr_TrmB"/>
    <property type="match status" value="1"/>
</dbReference>
<dbReference type="RefSeq" id="WP_377466951.1">
    <property type="nucleotide sequence ID" value="NZ_JBHUOP010000004.1"/>
</dbReference>
<feature type="region of interest" description="Disordered" evidence="8">
    <location>
        <begin position="1"/>
        <end position="24"/>
    </location>
</feature>
<reference evidence="10" key="1">
    <citation type="journal article" date="2019" name="Int. J. Syst. Evol. Microbiol.">
        <title>The Global Catalogue of Microorganisms (GCM) 10K type strain sequencing project: providing services to taxonomists for standard genome sequencing and annotation.</title>
        <authorList>
            <consortium name="The Broad Institute Genomics Platform"/>
            <consortium name="The Broad Institute Genome Sequencing Center for Infectious Disease"/>
            <person name="Wu L."/>
            <person name="Ma J."/>
        </authorList>
    </citation>
    <scope>NUCLEOTIDE SEQUENCE [LARGE SCALE GENOMIC DNA]</scope>
    <source>
        <strain evidence="10">KCTC 33576</strain>
    </source>
</reference>
<dbReference type="EC" id="2.1.1.33" evidence="7"/>
<evidence type="ECO:0000256" key="2">
    <source>
        <dbReference type="ARBA" id="ARBA00003015"/>
    </source>
</evidence>
<dbReference type="Gene3D" id="3.40.50.150">
    <property type="entry name" value="Vaccinia Virus protein VP39"/>
    <property type="match status" value="1"/>
</dbReference>
<feature type="binding site" evidence="7">
    <location>
        <position position="89"/>
    </location>
    <ligand>
        <name>S-adenosyl-L-methionine</name>
        <dbReference type="ChEBI" id="CHEBI:59789"/>
    </ligand>
</feature>
<evidence type="ECO:0000256" key="5">
    <source>
        <dbReference type="ARBA" id="ARBA00022691"/>
    </source>
</evidence>
<dbReference type="PANTHER" id="PTHR23417:SF14">
    <property type="entry name" value="PENTACOTRIPEPTIDE-REPEAT REGION OF PRORP DOMAIN-CONTAINING PROTEIN"/>
    <property type="match status" value="1"/>
</dbReference>
<evidence type="ECO:0000256" key="3">
    <source>
        <dbReference type="ARBA" id="ARBA00022603"/>
    </source>
</evidence>
<feature type="binding site" evidence="7">
    <location>
        <position position="141"/>
    </location>
    <ligand>
        <name>S-adenosyl-L-methionine</name>
        <dbReference type="ChEBI" id="CHEBI:59789"/>
    </ligand>
</feature>
<feature type="binding site" evidence="7">
    <location>
        <position position="168"/>
    </location>
    <ligand>
        <name>substrate</name>
    </ligand>
</feature>
<dbReference type="PANTHER" id="PTHR23417">
    <property type="entry name" value="3-DEOXY-D-MANNO-OCTULOSONIC-ACID TRANSFERASE/TRNA GUANINE-N 7 - -METHYLTRANSFERASE"/>
    <property type="match status" value="1"/>
</dbReference>
<name>A0ABW5XFY6_9MICO</name>
<dbReference type="Pfam" id="PF02390">
    <property type="entry name" value="Methyltransf_4"/>
    <property type="match status" value="1"/>
</dbReference>
<dbReference type="InterPro" id="IPR029063">
    <property type="entry name" value="SAM-dependent_MTases_sf"/>
</dbReference>
<dbReference type="CDD" id="cd02440">
    <property type="entry name" value="AdoMet_MTases"/>
    <property type="match status" value="1"/>
</dbReference>
<organism evidence="9 10">
    <name type="scientific">Populibacterium corticicola</name>
    <dbReference type="NCBI Taxonomy" id="1812826"/>
    <lineage>
        <taxon>Bacteria</taxon>
        <taxon>Bacillati</taxon>
        <taxon>Actinomycetota</taxon>
        <taxon>Actinomycetes</taxon>
        <taxon>Micrococcales</taxon>
        <taxon>Jonesiaceae</taxon>
        <taxon>Populibacterium</taxon>
    </lineage>
</organism>
<comment type="similarity">
    <text evidence="7">Belongs to the class I-like SAM-binding methyltransferase superfamily. TrmB family.</text>
</comment>
<evidence type="ECO:0000313" key="10">
    <source>
        <dbReference type="Proteomes" id="UP001597391"/>
    </source>
</evidence>
<evidence type="ECO:0000256" key="8">
    <source>
        <dbReference type="SAM" id="MobiDB-lite"/>
    </source>
</evidence>
<comment type="pathway">
    <text evidence="7">tRNA modification; N(7)-methylguanine-tRNA biosynthesis.</text>
</comment>
<evidence type="ECO:0000256" key="4">
    <source>
        <dbReference type="ARBA" id="ARBA00022679"/>
    </source>
</evidence>
<dbReference type="InterPro" id="IPR055361">
    <property type="entry name" value="tRNA_methyltr_TrmB_bact"/>
</dbReference>
<keyword evidence="3 7" id="KW-0489">Methyltransferase</keyword>
<keyword evidence="5 7" id="KW-0949">S-adenosyl-L-methionine</keyword>
<evidence type="ECO:0000256" key="7">
    <source>
        <dbReference type="HAMAP-Rule" id="MF_01057"/>
    </source>
</evidence>
<evidence type="ECO:0000313" key="9">
    <source>
        <dbReference type="EMBL" id="MFD2841027.1"/>
    </source>
</evidence>
<feature type="region of interest" description="Interaction with RNA" evidence="7">
    <location>
        <begin position="170"/>
        <end position="175"/>
    </location>
</feature>